<organism evidence="4 6">
    <name type="scientific">Geobacillus stearothermophilus</name>
    <name type="common">Bacillus stearothermophilus</name>
    <dbReference type="NCBI Taxonomy" id="1422"/>
    <lineage>
        <taxon>Bacteria</taxon>
        <taxon>Bacillati</taxon>
        <taxon>Bacillota</taxon>
        <taxon>Bacilli</taxon>
        <taxon>Bacillales</taxon>
        <taxon>Anoxybacillaceae</taxon>
        <taxon>Geobacillus</taxon>
    </lineage>
</organism>
<feature type="transmembrane region" description="Helical" evidence="1">
    <location>
        <begin position="32"/>
        <end position="48"/>
    </location>
</feature>
<keyword evidence="7" id="KW-1185">Reference proteome</keyword>
<dbReference type="GeneID" id="89612436"/>
<name>A0A0K9HP72_GEOSE</name>
<dbReference type="InterPro" id="IPR025917">
    <property type="entry name" value="YuiB"/>
</dbReference>
<dbReference type="RefSeq" id="WP_033016313.1">
    <property type="nucleotide sequence ID" value="NZ_CBCSGJ010000007.1"/>
</dbReference>
<protein>
    <recommendedName>
        <fullName evidence="8">Membrane protein YuiB</fullName>
    </recommendedName>
</protein>
<accession>A0A0K9HP72</accession>
<dbReference type="Proteomes" id="UP000773850">
    <property type="component" value="Unassembled WGS sequence"/>
</dbReference>
<keyword evidence="1" id="KW-0812">Transmembrane</keyword>
<evidence type="ECO:0000313" key="7">
    <source>
        <dbReference type="Proteomes" id="UP000773850"/>
    </source>
</evidence>
<evidence type="ECO:0000256" key="1">
    <source>
        <dbReference type="SAM" id="Phobius"/>
    </source>
</evidence>
<gene>
    <name evidence="3" type="ORF">B4109_2561</name>
    <name evidence="4" type="ORF">D9548_12690</name>
    <name evidence="2" type="ORF">GS8_2812</name>
</gene>
<evidence type="ECO:0000313" key="5">
    <source>
        <dbReference type="Proteomes" id="UP000075424"/>
    </source>
</evidence>
<feature type="transmembrane region" description="Helical" evidence="1">
    <location>
        <begin position="6"/>
        <end position="25"/>
    </location>
</feature>
<feature type="transmembrane region" description="Helical" evidence="1">
    <location>
        <begin position="79"/>
        <end position="96"/>
    </location>
</feature>
<evidence type="ECO:0000313" key="2">
    <source>
        <dbReference type="EMBL" id="KAF6510655.1"/>
    </source>
</evidence>
<evidence type="ECO:0000313" key="3">
    <source>
        <dbReference type="EMBL" id="KYD23057.1"/>
    </source>
</evidence>
<reference evidence="4 6" key="3">
    <citation type="submission" date="2018-10" db="EMBL/GenBank/DDBJ databases">
        <title>Geobacillus stearothermophilus in processing lines of powdered infant formula.</title>
        <authorList>
            <person name="Rhee M.S."/>
            <person name="Choi I.-G."/>
            <person name="Cho T.J."/>
            <person name="Park B."/>
        </authorList>
    </citation>
    <scope>NUCLEOTIDE SEQUENCE [LARGE SCALE GENOMIC DNA]</scope>
    <source>
        <strain evidence="4 6">FHS-PPGT130</strain>
    </source>
</reference>
<dbReference type="EMBL" id="RCTJ01000057">
    <property type="protein sequence ID" value="RLQ13250.1"/>
    <property type="molecule type" value="Genomic_DNA"/>
</dbReference>
<evidence type="ECO:0008006" key="8">
    <source>
        <dbReference type="Google" id="ProtNLM"/>
    </source>
</evidence>
<dbReference type="PATRIC" id="fig|1422.14.peg.2862"/>
<dbReference type="OrthoDB" id="2382309at2"/>
<dbReference type="AlphaFoldDB" id="A0A0K9HP72"/>
<dbReference type="Pfam" id="PF14068">
    <property type="entry name" value="YuiB"/>
    <property type="match status" value="1"/>
</dbReference>
<dbReference type="Proteomes" id="UP000266922">
    <property type="component" value="Unassembled WGS sequence"/>
</dbReference>
<keyword evidence="1" id="KW-1133">Transmembrane helix</keyword>
<dbReference type="Proteomes" id="UP000075424">
    <property type="component" value="Unassembled WGS sequence"/>
</dbReference>
<comment type="caution">
    <text evidence="4">The sequence shown here is derived from an EMBL/GenBank/DDBJ whole genome shotgun (WGS) entry which is preliminary data.</text>
</comment>
<sequence length="107" mass="11945">MQMSLPVVLISMLLFFVLFFGIGFLLNMLLRMTWIMAVCFPVIAVFIIDDVPWKQYWTDPAASFSALGRKIASLETADLLILASGFAGALCAGWAIRTLRAKGYQMF</sequence>
<dbReference type="EMBL" id="LQYV01000118">
    <property type="protein sequence ID" value="KYD23057.1"/>
    <property type="molecule type" value="Genomic_DNA"/>
</dbReference>
<proteinExistence type="predicted"/>
<evidence type="ECO:0000313" key="6">
    <source>
        <dbReference type="Proteomes" id="UP000266922"/>
    </source>
</evidence>
<reference evidence="2 7" key="2">
    <citation type="submission" date="2016-03" db="EMBL/GenBank/DDBJ databases">
        <title>Spore heat resistance.</title>
        <authorList>
            <person name="Boekhorst J."/>
            <person name="Berendsen E.M."/>
            <person name="Wells-Bennik M.H."/>
            <person name="Kuipers O.P."/>
        </authorList>
    </citation>
    <scope>NUCLEOTIDE SEQUENCE [LARGE SCALE GENOMIC DNA]</scope>
    <source>
        <strain evidence="2 7">GS8</strain>
    </source>
</reference>
<dbReference type="EMBL" id="LUCS01000028">
    <property type="protein sequence ID" value="KAF6510655.1"/>
    <property type="molecule type" value="Genomic_DNA"/>
</dbReference>
<evidence type="ECO:0000313" key="4">
    <source>
        <dbReference type="EMBL" id="RLQ13250.1"/>
    </source>
</evidence>
<keyword evidence="1" id="KW-0472">Membrane</keyword>
<reference evidence="3 5" key="1">
    <citation type="submission" date="2016-01" db="EMBL/GenBank/DDBJ databases">
        <title>Draft Genome Sequences of Seven Thermophilic Sporeformers Isolated from Foods.</title>
        <authorList>
            <person name="Berendsen E.M."/>
            <person name="Wells-Bennik M.H."/>
            <person name="Krawcyk A.O."/>
            <person name="De Jong A."/>
            <person name="Holsappel S."/>
            <person name="Eijlander R.T."/>
            <person name="Kuipers O.P."/>
        </authorList>
    </citation>
    <scope>NUCLEOTIDE SEQUENCE [LARGE SCALE GENOMIC DNA]</scope>
    <source>
        <strain evidence="3 5">B4109</strain>
    </source>
</reference>